<feature type="compositionally biased region" description="Basic residues" evidence="1">
    <location>
        <begin position="397"/>
        <end position="411"/>
    </location>
</feature>
<proteinExistence type="predicted"/>
<evidence type="ECO:0000256" key="1">
    <source>
        <dbReference type="SAM" id="MobiDB-lite"/>
    </source>
</evidence>
<dbReference type="Pfam" id="PF14529">
    <property type="entry name" value="Exo_endo_phos_2"/>
    <property type="match status" value="1"/>
</dbReference>
<name>A0A8S0YTM5_ARCPL</name>
<dbReference type="Gene3D" id="3.60.10.10">
    <property type="entry name" value="Endonuclease/exonuclease/phosphatase"/>
    <property type="match status" value="1"/>
</dbReference>
<dbReference type="AlphaFoldDB" id="A0A8S0YTM5"/>
<reference evidence="3 4" key="1">
    <citation type="submission" date="2020-04" db="EMBL/GenBank/DDBJ databases">
        <authorList>
            <person name="Wallbank WR R."/>
            <person name="Pardo Diaz C."/>
            <person name="Kozak K."/>
            <person name="Martin S."/>
            <person name="Jiggins C."/>
            <person name="Moest M."/>
            <person name="Warren A I."/>
            <person name="Byers J.R.P. K."/>
            <person name="Montejo-Kovacevich G."/>
            <person name="Yen C E."/>
        </authorList>
    </citation>
    <scope>NUCLEOTIDE SEQUENCE [LARGE SCALE GENOMIC DNA]</scope>
</reference>
<evidence type="ECO:0000259" key="2">
    <source>
        <dbReference type="Pfam" id="PF14529"/>
    </source>
</evidence>
<evidence type="ECO:0000313" key="3">
    <source>
        <dbReference type="EMBL" id="CAB3222886.1"/>
    </source>
</evidence>
<dbReference type="EMBL" id="CADEBC010000123">
    <property type="protein sequence ID" value="CAB3222886.1"/>
    <property type="molecule type" value="Genomic_DNA"/>
</dbReference>
<sequence length="411" mass="46460">MDSYLAHLRRVQCETGARSVVIGGDSNAKCAWWGSPVTDRRGEELRGALEDLGLCLLNRGETPTFDAIRGGVRYSSYVDITAVSSDLFGLVDDWRVREDLTNSDHNGISFTLRTRHINKNHIRQTTRVYFTKKANWVQFREKLGQILNRENLTIDHIKNLLTDSDLDRTISKFNKIIAEACALSIPPVKRRDVVAVPWWSEGLAVLKREVATKKGRIRCAAPVRRQRVVGEYLEAKERYETEVKHAQTRSWVAFCERQDGESVWGGIYRVINRTSKRDEDQPLVVNNIELDARGSARLMAETFYPEDSEEDDSEEHRKVRVQAELFGIETSSDVSDPPFTPLELKLACRRRAGREAPTQPAAAPARAPGTRLASALALPSRSPHPAPSLRGATLTKKEKRRTYGRQRTIKA</sequence>
<dbReference type="InterPro" id="IPR005135">
    <property type="entry name" value="Endo/exonuclease/phosphatase"/>
</dbReference>
<organism evidence="3 4">
    <name type="scientific">Arctia plantaginis</name>
    <name type="common">Wood tiger moth</name>
    <name type="synonym">Phalaena plantaginis</name>
    <dbReference type="NCBI Taxonomy" id="874455"/>
    <lineage>
        <taxon>Eukaryota</taxon>
        <taxon>Metazoa</taxon>
        <taxon>Ecdysozoa</taxon>
        <taxon>Arthropoda</taxon>
        <taxon>Hexapoda</taxon>
        <taxon>Insecta</taxon>
        <taxon>Pterygota</taxon>
        <taxon>Neoptera</taxon>
        <taxon>Endopterygota</taxon>
        <taxon>Lepidoptera</taxon>
        <taxon>Glossata</taxon>
        <taxon>Ditrysia</taxon>
        <taxon>Noctuoidea</taxon>
        <taxon>Erebidae</taxon>
        <taxon>Arctiinae</taxon>
        <taxon>Arctia</taxon>
    </lineage>
</organism>
<comment type="caution">
    <text evidence="3">The sequence shown here is derived from an EMBL/GenBank/DDBJ whole genome shotgun (WGS) entry which is preliminary data.</text>
</comment>
<evidence type="ECO:0000313" key="4">
    <source>
        <dbReference type="Proteomes" id="UP000494106"/>
    </source>
</evidence>
<feature type="domain" description="Endonuclease/exonuclease/phosphatase" evidence="2">
    <location>
        <begin position="5"/>
        <end position="108"/>
    </location>
</feature>
<dbReference type="GO" id="GO:0003824">
    <property type="term" value="F:catalytic activity"/>
    <property type="evidence" value="ECO:0007669"/>
    <property type="project" value="InterPro"/>
</dbReference>
<dbReference type="PANTHER" id="PTHR33273:SF4">
    <property type="entry name" value="ENDONUCLEASE_EXONUCLEASE_PHOSPHATASE DOMAIN-CONTAINING PROTEIN"/>
    <property type="match status" value="1"/>
</dbReference>
<keyword evidence="4" id="KW-1185">Reference proteome</keyword>
<dbReference type="OrthoDB" id="411871at2759"/>
<dbReference type="InterPro" id="IPR036691">
    <property type="entry name" value="Endo/exonu/phosph_ase_sf"/>
</dbReference>
<dbReference type="PANTHER" id="PTHR33273">
    <property type="entry name" value="DOMAIN-CONTAINING PROTEIN, PUTATIVE-RELATED"/>
    <property type="match status" value="1"/>
</dbReference>
<feature type="region of interest" description="Disordered" evidence="1">
    <location>
        <begin position="351"/>
        <end position="411"/>
    </location>
</feature>
<protein>
    <recommendedName>
        <fullName evidence="2">Endonuclease/exonuclease/phosphatase domain-containing protein</fullName>
    </recommendedName>
</protein>
<dbReference type="Proteomes" id="UP000494106">
    <property type="component" value="Unassembled WGS sequence"/>
</dbReference>
<feature type="compositionally biased region" description="Low complexity" evidence="1">
    <location>
        <begin position="356"/>
        <end position="368"/>
    </location>
</feature>
<gene>
    <name evidence="3" type="ORF">APLA_LOCUS1322</name>
</gene>
<dbReference type="SUPFAM" id="SSF56219">
    <property type="entry name" value="DNase I-like"/>
    <property type="match status" value="1"/>
</dbReference>
<accession>A0A8S0YTM5</accession>